<reference evidence="5" key="1">
    <citation type="submission" date="2017-01" db="EMBL/GenBank/DDBJ databases">
        <authorList>
            <person name="Varghese N."/>
            <person name="Submissions S."/>
        </authorList>
    </citation>
    <scope>NUCLEOTIDE SEQUENCE [LARGE SCALE GENOMIC DNA]</scope>
    <source>
        <strain evidence="5">ATCC 51758</strain>
    </source>
</reference>
<dbReference type="InterPro" id="IPR013491">
    <property type="entry name" value="Tape_meas_N"/>
</dbReference>
<accession>A0A1N6X2Q8</accession>
<sequence>MADLVAKLRLIAETSGKEGIAALASELEKLAAEGGEAGPKLREMASELRGAANAAPQLKVLGSAADQAAAALDRIGIRSSDAIQGEINQINQDLIRLGSNAKVSAADFDRAFAQAQGRIADLQREMSGSVDPFTASVGRATGGLGGLLTKLGPIGVAIATAFSVDHLARAAVEFDRINRTLEAIQGSGQAAAREMGYITEASQRLGLELASASRAYANFMASTKGTALEGQKGREVFESIAGAMSRLGKSSADTEGALFAVGQMVSKGVVSMEELRLQLAERLPGAMQAAANGAGVTVTELTKMVESGQVLAEDLLPGMAAELQKLYGTSAGAEGYTASWNRFTSAIAEAGGRLGQTDAVMKSTTGALWLLEKGTQGAGLVVLGFSEAVSLLGGSLGALAGAIASGNWSQLGDEISAMALKSGANLGALRDRLRGVQDASTGAGGAAKSAADQAMAGNPGWLAVANAYAQVTTSVDAYVKQAEKALEARQAEAAAAIQFAQASGNEVQLRQAEAAGAAAVADATRRVAEAKAAQLSASQAELVTKQQVAAADGKESEAKRDLIEKIRQKLALQQEEADKARAAAQSAQIEAAARQATADAVRDNSGRLEELRAAAERATAAVQALEAAETANGAGAAALTAARAEATRAAILYNDAISDTIANIEAQSRAEQAALGVEERLGQLKLAQIRTSEQVARALGNEQYAAWQVVNAKRQEASLAQLRARSLQVEAAAQLKAVEARRAELKAAGQLTPAKIAELEAAKASALAKQIEGQITAELAAQLNAAADAAIRLMNAQAGAGAGGQKMADGAQQAGQGMQQLGNDMESLGGRLGKIWQAAVEAIRAISPAAADAVGKVQATSNSFHEFESGVRGLGRSAQELVTEGPLGDLTAELEAVRAETADVTTALEGLNNINSQMAAGLGFAGFWKGVAAMTELRRSLLDAKAAQIEFSIEVQKFNDRVDEGNLSLASQERRLAGLVSRAKELGSQELSGLRSALESVRSQLRSIEDSARSTLDSISDELDQINGRYEDIERRRAASRRAEIEGQLAEARASGDQSAAADLQRALSRLSELERARLAEARARAAEEQARKQAESSRQAQPAPAASAAPVPSSTVRVEIAMPDGTKKRVDVVSANDAQALTGLLREFESAMSRSS</sequence>
<evidence type="ECO:0000259" key="3">
    <source>
        <dbReference type="Pfam" id="PF20155"/>
    </source>
</evidence>
<dbReference type="Proteomes" id="UP000186819">
    <property type="component" value="Unassembled WGS sequence"/>
</dbReference>
<feature type="compositionally biased region" description="Basic and acidic residues" evidence="2">
    <location>
        <begin position="1083"/>
        <end position="1096"/>
    </location>
</feature>
<dbReference type="NCBIfam" id="TIGR02675">
    <property type="entry name" value="tape_meas_nterm"/>
    <property type="match status" value="1"/>
</dbReference>
<feature type="coiled-coil region" evidence="1">
    <location>
        <begin position="1016"/>
        <end position="1043"/>
    </location>
</feature>
<gene>
    <name evidence="4" type="ORF">SAMN05421829_108166</name>
</gene>
<dbReference type="EMBL" id="FTMD01000008">
    <property type="protein sequence ID" value="SIQ96565.1"/>
    <property type="molecule type" value="Genomic_DNA"/>
</dbReference>
<evidence type="ECO:0000256" key="1">
    <source>
        <dbReference type="SAM" id="Coils"/>
    </source>
</evidence>
<dbReference type="PANTHER" id="PTHR38812:SF2">
    <property type="entry name" value="MU-LIKE PROPHAGE FLUMU PROTEIN GP42"/>
    <property type="match status" value="1"/>
</dbReference>
<dbReference type="PANTHER" id="PTHR38812">
    <property type="entry name" value="MU-LIKE PROPHAGE FLUMU PROTEIN GP42"/>
    <property type="match status" value="1"/>
</dbReference>
<dbReference type="AlphaFoldDB" id="A0A1N6X2Q8"/>
<dbReference type="OrthoDB" id="7063692at2"/>
<evidence type="ECO:0000256" key="2">
    <source>
        <dbReference type="SAM" id="MobiDB-lite"/>
    </source>
</evidence>
<protein>
    <submittedName>
        <fullName evidence="4">Tape measure domain-containing protein</fullName>
    </submittedName>
</protein>
<feature type="compositionally biased region" description="Low complexity" evidence="2">
    <location>
        <begin position="1097"/>
        <end position="1115"/>
    </location>
</feature>
<organism evidence="4 5">
    <name type="scientific">Aromatoleum tolulyticum</name>
    <dbReference type="NCBI Taxonomy" id="34027"/>
    <lineage>
        <taxon>Bacteria</taxon>
        <taxon>Pseudomonadati</taxon>
        <taxon>Pseudomonadota</taxon>
        <taxon>Betaproteobacteria</taxon>
        <taxon>Rhodocyclales</taxon>
        <taxon>Rhodocyclaceae</taxon>
        <taxon>Aromatoleum</taxon>
    </lineage>
</organism>
<dbReference type="STRING" id="34027.SAMN05421829_108166"/>
<evidence type="ECO:0000313" key="5">
    <source>
        <dbReference type="Proteomes" id="UP000186819"/>
    </source>
</evidence>
<keyword evidence="1" id="KW-0175">Coiled coil</keyword>
<dbReference type="InterPro" id="IPR053058">
    <property type="entry name" value="Mulikevirus_tape_measure"/>
</dbReference>
<dbReference type="RefSeq" id="WP_076602653.1">
    <property type="nucleotide sequence ID" value="NZ_FTMD01000008.1"/>
</dbReference>
<evidence type="ECO:0000313" key="4">
    <source>
        <dbReference type="EMBL" id="SIQ96565.1"/>
    </source>
</evidence>
<proteinExistence type="predicted"/>
<feature type="region of interest" description="Disordered" evidence="2">
    <location>
        <begin position="1083"/>
        <end position="1128"/>
    </location>
</feature>
<keyword evidence="5" id="KW-1185">Reference proteome</keyword>
<feature type="coiled-coil region" evidence="1">
    <location>
        <begin position="556"/>
        <end position="628"/>
    </location>
</feature>
<feature type="domain" description="Tape measure protein N-terminal" evidence="3">
    <location>
        <begin position="167"/>
        <end position="348"/>
    </location>
</feature>
<name>A0A1N6X2Q8_9RHOO</name>
<dbReference type="Pfam" id="PF20155">
    <property type="entry name" value="TMP_3"/>
    <property type="match status" value="1"/>
</dbReference>